<accession>A0ABT6TB89</accession>
<sequence>MIQDSVPWKMDLMGIAGRLEKRKARRRWTDRTGFLGERDVMMGAYSVRRLRESFKISDDLVNRAWPVRIHDQCGPTPDVYNRHKFWDLYDLEKGRGTELSLANVCNQVIHSWIWGFAAGKKGNGLGGIFVSSDRKRKKCLYFMSVDMLVDLFRSVGEEDVCHIEMRRDEVAEMKVTRIVGRSDSAVTEK</sequence>
<dbReference type="RefSeq" id="WP_282539978.1">
    <property type="nucleotide sequence ID" value="NZ_JASCIS010000076.1"/>
</dbReference>
<name>A0ABT6TB89_9ACTN</name>
<evidence type="ECO:0000313" key="2">
    <source>
        <dbReference type="Proteomes" id="UP001237105"/>
    </source>
</evidence>
<dbReference type="Proteomes" id="UP001237105">
    <property type="component" value="Unassembled WGS sequence"/>
</dbReference>
<comment type="caution">
    <text evidence="1">The sequence shown here is derived from an EMBL/GenBank/DDBJ whole genome shotgun (WGS) entry which is preliminary data.</text>
</comment>
<reference evidence="1 2" key="1">
    <citation type="submission" date="2023-05" db="EMBL/GenBank/DDBJ databases">
        <title>Draft genome sequence of Streptomyces sp. B-S-A12 isolated from a cave soil in Thailand.</title>
        <authorList>
            <person name="Chamroensaksri N."/>
            <person name="Muangham S."/>
        </authorList>
    </citation>
    <scope>NUCLEOTIDE SEQUENCE [LARGE SCALE GENOMIC DNA]</scope>
    <source>
        <strain evidence="1 2">B-S-A12</strain>
    </source>
</reference>
<organism evidence="1 2">
    <name type="scientific">Streptomyces luteolus</name>
    <dbReference type="NCBI Taxonomy" id="3043615"/>
    <lineage>
        <taxon>Bacteria</taxon>
        <taxon>Bacillati</taxon>
        <taxon>Actinomycetota</taxon>
        <taxon>Actinomycetes</taxon>
        <taxon>Kitasatosporales</taxon>
        <taxon>Streptomycetaceae</taxon>
        <taxon>Streptomyces</taxon>
    </lineage>
</organism>
<evidence type="ECO:0000313" key="1">
    <source>
        <dbReference type="EMBL" id="MDI3424152.1"/>
    </source>
</evidence>
<proteinExistence type="predicted"/>
<keyword evidence="2" id="KW-1185">Reference proteome</keyword>
<gene>
    <name evidence="1" type="ORF">QIT00_37455</name>
</gene>
<protein>
    <submittedName>
        <fullName evidence="1">Uncharacterized protein</fullName>
    </submittedName>
</protein>
<dbReference type="EMBL" id="JASCIS010000076">
    <property type="protein sequence ID" value="MDI3424152.1"/>
    <property type="molecule type" value="Genomic_DNA"/>
</dbReference>